<organism evidence="1 2">
    <name type="scientific">Pseudonocardia charpentierae</name>
    <dbReference type="NCBI Taxonomy" id="3075545"/>
    <lineage>
        <taxon>Bacteria</taxon>
        <taxon>Bacillati</taxon>
        <taxon>Actinomycetota</taxon>
        <taxon>Actinomycetes</taxon>
        <taxon>Pseudonocardiales</taxon>
        <taxon>Pseudonocardiaceae</taxon>
        <taxon>Pseudonocardia</taxon>
    </lineage>
</organism>
<evidence type="ECO:0000313" key="2">
    <source>
        <dbReference type="Proteomes" id="UP001183202"/>
    </source>
</evidence>
<sequence>MSTIPGKAAISLSTGLEDAERVTVAFLMAVGAAEQGRPTMMFLTKEAVRLAVPGVAVGTACDGCPPLPELMDRYERAGGRYLVCPICVNAKKIDSGTLIAGADMGGTVPLWQWIGDGATTFSF</sequence>
<protein>
    <submittedName>
        <fullName evidence="1">DsrE family protein</fullName>
    </submittedName>
</protein>
<gene>
    <name evidence="1" type="ORF">RM445_16810</name>
</gene>
<accession>A0ABU2NC72</accession>
<dbReference type="EMBL" id="JAVREJ010000011">
    <property type="protein sequence ID" value="MDT0351192.1"/>
    <property type="molecule type" value="Genomic_DNA"/>
</dbReference>
<dbReference type="RefSeq" id="WP_311557379.1">
    <property type="nucleotide sequence ID" value="NZ_JAVREJ010000011.1"/>
</dbReference>
<reference evidence="2" key="1">
    <citation type="submission" date="2023-07" db="EMBL/GenBank/DDBJ databases">
        <title>30 novel species of actinomycetes from the DSMZ collection.</title>
        <authorList>
            <person name="Nouioui I."/>
        </authorList>
    </citation>
    <scope>NUCLEOTIDE SEQUENCE [LARGE SCALE GENOMIC DNA]</scope>
    <source>
        <strain evidence="2">DSM 45834</strain>
    </source>
</reference>
<evidence type="ECO:0000313" key="1">
    <source>
        <dbReference type="EMBL" id="MDT0351192.1"/>
    </source>
</evidence>
<dbReference type="InterPro" id="IPR027396">
    <property type="entry name" value="DsrEFH-like"/>
</dbReference>
<dbReference type="Gene3D" id="3.40.1260.10">
    <property type="entry name" value="DsrEFH-like"/>
    <property type="match status" value="1"/>
</dbReference>
<keyword evidence="2" id="KW-1185">Reference proteome</keyword>
<comment type="caution">
    <text evidence="1">The sequence shown here is derived from an EMBL/GenBank/DDBJ whole genome shotgun (WGS) entry which is preliminary data.</text>
</comment>
<dbReference type="InterPro" id="IPR003787">
    <property type="entry name" value="Sulphur_relay_DsrE/F-like"/>
</dbReference>
<dbReference type="Proteomes" id="UP001183202">
    <property type="component" value="Unassembled WGS sequence"/>
</dbReference>
<dbReference type="Pfam" id="PF02635">
    <property type="entry name" value="DsrE"/>
    <property type="match status" value="1"/>
</dbReference>
<dbReference type="SUPFAM" id="SSF75169">
    <property type="entry name" value="DsrEFH-like"/>
    <property type="match status" value="1"/>
</dbReference>
<proteinExistence type="predicted"/>
<name>A0ABU2NC72_9PSEU</name>